<dbReference type="Pfam" id="PF00772">
    <property type="entry name" value="DnaB"/>
    <property type="match status" value="1"/>
</dbReference>
<evidence type="ECO:0000256" key="7">
    <source>
        <dbReference type="ARBA" id="ARBA00022840"/>
    </source>
</evidence>
<dbReference type="Proteomes" id="UP000886857">
    <property type="component" value="Unassembled WGS sequence"/>
</dbReference>
<dbReference type="GO" id="GO:0016787">
    <property type="term" value="F:hydrolase activity"/>
    <property type="evidence" value="ECO:0007669"/>
    <property type="project" value="UniProtKB-KW"/>
</dbReference>
<evidence type="ECO:0000256" key="8">
    <source>
        <dbReference type="ARBA" id="ARBA00023125"/>
    </source>
</evidence>
<dbReference type="InterPro" id="IPR027417">
    <property type="entry name" value="P-loop_NTPase"/>
</dbReference>
<comment type="catalytic activity">
    <reaction evidence="10 12">
        <text>ATP + H2O = ADP + phosphate + H(+)</text>
        <dbReference type="Rhea" id="RHEA:13065"/>
        <dbReference type="ChEBI" id="CHEBI:15377"/>
        <dbReference type="ChEBI" id="CHEBI:15378"/>
        <dbReference type="ChEBI" id="CHEBI:30616"/>
        <dbReference type="ChEBI" id="CHEBI:43474"/>
        <dbReference type="ChEBI" id="CHEBI:456216"/>
        <dbReference type="EC" id="5.6.2.3"/>
    </reaction>
</comment>
<name>A0A9D1NAN6_9FIRM</name>
<dbReference type="GO" id="GO:0006269">
    <property type="term" value="P:DNA replication, synthesis of primer"/>
    <property type="evidence" value="ECO:0007669"/>
    <property type="project" value="UniProtKB-UniRule"/>
</dbReference>
<feature type="compositionally biased region" description="Acidic residues" evidence="13">
    <location>
        <begin position="593"/>
        <end position="614"/>
    </location>
</feature>
<evidence type="ECO:0000256" key="2">
    <source>
        <dbReference type="ARBA" id="ARBA00022515"/>
    </source>
</evidence>
<sequence>MADDRVKGEQKGAGRAMPFSDEAERSVLSSVLIDAAVAQEIIPTMTEEDFFSARNRLVFRAIKELYDAMAPIDLTSVSDRLEVGGHLDDVGGADYIIELASFVPSAANGEYYADIVKRDALTRKVISSANDIAKYAYSSETGIDALNYAEQTVFAIAEGREDKSLLKATTAVQAALNGIQDAQKGLVPSGTVFTGFEDLDRMTRGLKPGELVLIAARPSVGKTAFALNIAANVCLDSHKTVAIFSLEMPAPLLVKRMLAYVGQVSLSRMDKHMGLNDSEEGRLIRAYDRLYDAELYIDDYSMNTPADIMSKCRRLKREHGLDLIIVDYLQLMTTGKAYESSRVQAVSSMSRNMKLYAGALGVPIVLLSQMSRDIDKRDDHTPQLSDLRESGAIEQDADVVMFLHNPSKYAKGFPEDIVQLLLRKNRNGPIGDIHLKWTGETTTFEALTKEEYDAAREQAKRAAEEYVHGESEKPSAEVPAPEAAASVPEAADAPREEGRNELRKLSPEDDPFVSAGEKPAEENAFEEEATEAGSVFETENGSESDLPPFDTDDESPEGGLPAFDAFDGEITEDLPFDAPAPTDDDAPACGADAEYEDDEYVDDGDGDDIFDAEE</sequence>
<dbReference type="GO" id="GO:0003677">
    <property type="term" value="F:DNA binding"/>
    <property type="evidence" value="ECO:0007669"/>
    <property type="project" value="UniProtKB-UniRule"/>
</dbReference>
<comment type="similarity">
    <text evidence="1 12">Belongs to the helicase family. DnaB subfamily.</text>
</comment>
<gene>
    <name evidence="15" type="primary">dnaB</name>
    <name evidence="15" type="ORF">IAC73_06075</name>
</gene>
<dbReference type="GO" id="GO:0005524">
    <property type="term" value="F:ATP binding"/>
    <property type="evidence" value="ECO:0007669"/>
    <property type="project" value="UniProtKB-UniRule"/>
</dbReference>
<keyword evidence="5 12" id="KW-0378">Hydrolase</keyword>
<evidence type="ECO:0000256" key="1">
    <source>
        <dbReference type="ARBA" id="ARBA00008428"/>
    </source>
</evidence>
<dbReference type="EMBL" id="DVOE01000091">
    <property type="protein sequence ID" value="HIU99390.1"/>
    <property type="molecule type" value="Genomic_DNA"/>
</dbReference>
<feature type="compositionally biased region" description="Acidic residues" evidence="13">
    <location>
        <begin position="566"/>
        <end position="575"/>
    </location>
</feature>
<evidence type="ECO:0000256" key="6">
    <source>
        <dbReference type="ARBA" id="ARBA00022806"/>
    </source>
</evidence>
<evidence type="ECO:0000313" key="15">
    <source>
        <dbReference type="EMBL" id="HIU99390.1"/>
    </source>
</evidence>
<dbReference type="GO" id="GO:0043139">
    <property type="term" value="F:5'-3' DNA helicase activity"/>
    <property type="evidence" value="ECO:0007669"/>
    <property type="project" value="UniProtKB-EC"/>
</dbReference>
<evidence type="ECO:0000256" key="4">
    <source>
        <dbReference type="ARBA" id="ARBA00022741"/>
    </source>
</evidence>
<keyword evidence="3 12" id="KW-0235">DNA replication</keyword>
<reference evidence="15" key="1">
    <citation type="submission" date="2020-10" db="EMBL/GenBank/DDBJ databases">
        <authorList>
            <person name="Gilroy R."/>
        </authorList>
    </citation>
    <scope>NUCLEOTIDE SEQUENCE</scope>
    <source>
        <strain evidence="15">10406</strain>
    </source>
</reference>
<evidence type="ECO:0000256" key="13">
    <source>
        <dbReference type="SAM" id="MobiDB-lite"/>
    </source>
</evidence>
<keyword evidence="7 12" id="KW-0067">ATP-binding</keyword>
<dbReference type="CDD" id="cd00984">
    <property type="entry name" value="DnaB_C"/>
    <property type="match status" value="1"/>
</dbReference>
<evidence type="ECO:0000256" key="3">
    <source>
        <dbReference type="ARBA" id="ARBA00022705"/>
    </source>
</evidence>
<dbReference type="InterPro" id="IPR016136">
    <property type="entry name" value="DNA_helicase_N/primase_C"/>
</dbReference>
<evidence type="ECO:0000313" key="16">
    <source>
        <dbReference type="Proteomes" id="UP000886857"/>
    </source>
</evidence>
<keyword evidence="6 12" id="KW-0347">Helicase</keyword>
<evidence type="ECO:0000256" key="12">
    <source>
        <dbReference type="RuleBase" id="RU362085"/>
    </source>
</evidence>
<dbReference type="AlphaFoldDB" id="A0A9D1NAN6"/>
<comment type="caution">
    <text evidence="15">The sequence shown here is derived from an EMBL/GenBank/DDBJ whole genome shotgun (WGS) entry which is preliminary data.</text>
</comment>
<organism evidence="15 16">
    <name type="scientific">Candidatus Limadaptatus stercoripullorum</name>
    <dbReference type="NCBI Taxonomy" id="2840846"/>
    <lineage>
        <taxon>Bacteria</taxon>
        <taxon>Bacillati</taxon>
        <taxon>Bacillota</taxon>
        <taxon>Clostridia</taxon>
        <taxon>Eubacteriales</taxon>
        <taxon>Candidatus Limadaptatus</taxon>
    </lineage>
</organism>
<dbReference type="EC" id="5.6.2.3" evidence="11 12"/>
<evidence type="ECO:0000256" key="11">
    <source>
        <dbReference type="NCBIfam" id="TIGR00665"/>
    </source>
</evidence>
<evidence type="ECO:0000256" key="10">
    <source>
        <dbReference type="ARBA" id="ARBA00048954"/>
    </source>
</evidence>
<dbReference type="SMART" id="SM00382">
    <property type="entry name" value="AAA"/>
    <property type="match status" value="1"/>
</dbReference>
<evidence type="ECO:0000256" key="9">
    <source>
        <dbReference type="ARBA" id="ARBA00023235"/>
    </source>
</evidence>
<accession>A0A9D1NAN6</accession>
<keyword evidence="2 12" id="KW-0639">Primosome</keyword>
<evidence type="ECO:0000259" key="14">
    <source>
        <dbReference type="PROSITE" id="PS51199"/>
    </source>
</evidence>
<dbReference type="GO" id="GO:1990077">
    <property type="term" value="C:primosome complex"/>
    <property type="evidence" value="ECO:0007669"/>
    <property type="project" value="UniProtKB-UniRule"/>
</dbReference>
<dbReference type="InterPro" id="IPR036185">
    <property type="entry name" value="DNA_heli_DnaB-like_N_sf"/>
</dbReference>
<feature type="compositionally biased region" description="Basic and acidic residues" evidence="13">
    <location>
        <begin position="455"/>
        <end position="475"/>
    </location>
</feature>
<dbReference type="PANTHER" id="PTHR30153:SF2">
    <property type="entry name" value="REPLICATIVE DNA HELICASE"/>
    <property type="match status" value="1"/>
</dbReference>
<dbReference type="Pfam" id="PF03796">
    <property type="entry name" value="DnaB_C"/>
    <property type="match status" value="1"/>
</dbReference>
<keyword evidence="9" id="KW-0413">Isomerase</keyword>
<dbReference type="GO" id="GO:0005829">
    <property type="term" value="C:cytosol"/>
    <property type="evidence" value="ECO:0007669"/>
    <property type="project" value="TreeGrafter"/>
</dbReference>
<feature type="region of interest" description="Disordered" evidence="13">
    <location>
        <begin position="455"/>
        <end position="614"/>
    </location>
</feature>
<feature type="domain" description="SF4 helicase" evidence="14">
    <location>
        <begin position="185"/>
        <end position="451"/>
    </location>
</feature>
<reference evidence="15" key="2">
    <citation type="journal article" date="2021" name="PeerJ">
        <title>Extensive microbial diversity within the chicken gut microbiome revealed by metagenomics and culture.</title>
        <authorList>
            <person name="Gilroy R."/>
            <person name="Ravi A."/>
            <person name="Getino M."/>
            <person name="Pursley I."/>
            <person name="Horton D.L."/>
            <person name="Alikhan N.F."/>
            <person name="Baker D."/>
            <person name="Gharbi K."/>
            <person name="Hall N."/>
            <person name="Watson M."/>
            <person name="Adriaenssens E.M."/>
            <person name="Foster-Nyarko E."/>
            <person name="Jarju S."/>
            <person name="Secka A."/>
            <person name="Antonio M."/>
            <person name="Oren A."/>
            <person name="Chaudhuri R.R."/>
            <person name="La Ragione R."/>
            <person name="Hildebrand F."/>
            <person name="Pallen M.J."/>
        </authorList>
    </citation>
    <scope>NUCLEOTIDE SEQUENCE</scope>
    <source>
        <strain evidence="15">10406</strain>
    </source>
</reference>
<dbReference type="PROSITE" id="PS51199">
    <property type="entry name" value="SF4_HELICASE"/>
    <property type="match status" value="1"/>
</dbReference>
<evidence type="ECO:0000256" key="5">
    <source>
        <dbReference type="ARBA" id="ARBA00022801"/>
    </source>
</evidence>
<dbReference type="Gene3D" id="1.10.860.10">
    <property type="entry name" value="DNAb Helicase, Chain A"/>
    <property type="match status" value="1"/>
</dbReference>
<comment type="function">
    <text evidence="12">The main replicative DNA helicase, it participates in initiation and elongation during chromosome replication. Travels ahead of the DNA replisome, separating dsDNA into templates for DNA synthesis. A processive ATP-dependent 5'-3' DNA helicase it has DNA-dependent ATPase activity.</text>
</comment>
<dbReference type="PANTHER" id="PTHR30153">
    <property type="entry name" value="REPLICATIVE DNA HELICASE DNAB"/>
    <property type="match status" value="1"/>
</dbReference>
<feature type="compositionally biased region" description="Low complexity" evidence="13">
    <location>
        <begin position="476"/>
        <end position="491"/>
    </location>
</feature>
<proteinExistence type="inferred from homology"/>
<keyword evidence="8 12" id="KW-0238">DNA-binding</keyword>
<protein>
    <recommendedName>
        <fullName evidence="11 12">Replicative DNA helicase</fullName>
        <ecNumber evidence="11 12">5.6.2.3</ecNumber>
    </recommendedName>
</protein>
<dbReference type="InterPro" id="IPR007693">
    <property type="entry name" value="DNA_helicase_DnaB-like_N"/>
</dbReference>
<dbReference type="InterPro" id="IPR003593">
    <property type="entry name" value="AAA+_ATPase"/>
</dbReference>
<dbReference type="NCBIfam" id="TIGR00665">
    <property type="entry name" value="DnaB"/>
    <property type="match status" value="1"/>
</dbReference>
<dbReference type="SUPFAM" id="SSF52540">
    <property type="entry name" value="P-loop containing nucleoside triphosphate hydrolases"/>
    <property type="match status" value="1"/>
</dbReference>
<feature type="compositionally biased region" description="Low complexity" evidence="13">
    <location>
        <begin position="576"/>
        <end position="592"/>
    </location>
</feature>
<dbReference type="InterPro" id="IPR007694">
    <property type="entry name" value="DNA_helicase_DnaB-like_C"/>
</dbReference>
<feature type="compositionally biased region" description="Basic and acidic residues" evidence="13">
    <location>
        <begin position="492"/>
        <end position="507"/>
    </location>
</feature>
<dbReference type="InterPro" id="IPR007692">
    <property type="entry name" value="DNA_helicase_DnaB"/>
</dbReference>
<keyword evidence="4 12" id="KW-0547">Nucleotide-binding</keyword>
<dbReference type="Gene3D" id="3.40.50.300">
    <property type="entry name" value="P-loop containing nucleotide triphosphate hydrolases"/>
    <property type="match status" value="1"/>
</dbReference>
<dbReference type="SUPFAM" id="SSF48024">
    <property type="entry name" value="N-terminal domain of DnaB helicase"/>
    <property type="match status" value="1"/>
</dbReference>